<dbReference type="SUPFAM" id="SSF48264">
    <property type="entry name" value="Cytochrome P450"/>
    <property type="match status" value="1"/>
</dbReference>
<keyword evidence="4" id="KW-0349">Heme</keyword>
<dbReference type="InterPro" id="IPR001128">
    <property type="entry name" value="Cyt_P450"/>
</dbReference>
<keyword evidence="2 4" id="KW-0479">Metal-binding</keyword>
<gene>
    <name evidence="5" type="ORF">NEMVEDRAFT_v1g100737</name>
</gene>
<comment type="cofactor">
    <cofactor evidence="4">
        <name>heme</name>
        <dbReference type="ChEBI" id="CHEBI:30413"/>
    </cofactor>
</comment>
<dbReference type="InterPro" id="IPR052666">
    <property type="entry name" value="CYP450_20A1-like"/>
</dbReference>
<dbReference type="eggNOG" id="KOG0157">
    <property type="taxonomic scope" value="Eukaryota"/>
</dbReference>
<dbReference type="PhylomeDB" id="A7S1E8"/>
<dbReference type="PANTHER" id="PTHR24280:SF4">
    <property type="entry name" value="CYTOCHROME P450 20A1"/>
    <property type="match status" value="1"/>
</dbReference>
<evidence type="ECO:0000313" key="6">
    <source>
        <dbReference type="Proteomes" id="UP000001593"/>
    </source>
</evidence>
<dbReference type="Pfam" id="PF00067">
    <property type="entry name" value="p450"/>
    <property type="match status" value="1"/>
</dbReference>
<dbReference type="InterPro" id="IPR036396">
    <property type="entry name" value="Cyt_P450_sf"/>
</dbReference>
<dbReference type="GO" id="GO:0016705">
    <property type="term" value="F:oxidoreductase activity, acting on paired donors, with incorporation or reduction of molecular oxygen"/>
    <property type="evidence" value="ECO:0007669"/>
    <property type="project" value="InterPro"/>
</dbReference>
<organism evidence="5 6">
    <name type="scientific">Nematostella vectensis</name>
    <name type="common">Starlet sea anemone</name>
    <dbReference type="NCBI Taxonomy" id="45351"/>
    <lineage>
        <taxon>Eukaryota</taxon>
        <taxon>Metazoa</taxon>
        <taxon>Cnidaria</taxon>
        <taxon>Anthozoa</taxon>
        <taxon>Hexacorallia</taxon>
        <taxon>Actiniaria</taxon>
        <taxon>Edwardsiidae</taxon>
        <taxon>Nematostella</taxon>
    </lineage>
</organism>
<dbReference type="PRINTS" id="PR00465">
    <property type="entry name" value="EP450IV"/>
</dbReference>
<evidence type="ECO:0000256" key="1">
    <source>
        <dbReference type="ARBA" id="ARBA00010617"/>
    </source>
</evidence>
<keyword evidence="6" id="KW-1185">Reference proteome</keyword>
<evidence type="ECO:0000256" key="4">
    <source>
        <dbReference type="PIRSR" id="PIRSR602403-1"/>
    </source>
</evidence>
<reference evidence="5 6" key="1">
    <citation type="journal article" date="2007" name="Science">
        <title>Sea anemone genome reveals ancestral eumetazoan gene repertoire and genomic organization.</title>
        <authorList>
            <person name="Putnam N.H."/>
            <person name="Srivastava M."/>
            <person name="Hellsten U."/>
            <person name="Dirks B."/>
            <person name="Chapman J."/>
            <person name="Salamov A."/>
            <person name="Terry A."/>
            <person name="Shapiro H."/>
            <person name="Lindquist E."/>
            <person name="Kapitonov V.V."/>
            <person name="Jurka J."/>
            <person name="Genikhovich G."/>
            <person name="Grigoriev I.V."/>
            <person name="Lucas S.M."/>
            <person name="Steele R.E."/>
            <person name="Finnerty J.R."/>
            <person name="Technau U."/>
            <person name="Martindale M.Q."/>
            <person name="Rokhsar D.S."/>
        </authorList>
    </citation>
    <scope>NUCLEOTIDE SEQUENCE [LARGE SCALE GENOMIC DNA]</scope>
    <source>
        <strain evidence="6">CH2 X CH6</strain>
    </source>
</reference>
<keyword evidence="3 4" id="KW-0408">Iron</keyword>
<dbReference type="Proteomes" id="UP000001593">
    <property type="component" value="Unassembled WGS sequence"/>
</dbReference>
<dbReference type="Gene3D" id="1.10.630.10">
    <property type="entry name" value="Cytochrome P450"/>
    <property type="match status" value="1"/>
</dbReference>
<evidence type="ECO:0000256" key="3">
    <source>
        <dbReference type="ARBA" id="ARBA00023004"/>
    </source>
</evidence>
<dbReference type="HOGENOM" id="CLU_001570_5_7_1"/>
<dbReference type="PANTHER" id="PTHR24280">
    <property type="entry name" value="CYTOCHROME P450 20A1"/>
    <property type="match status" value="1"/>
</dbReference>
<dbReference type="InterPro" id="IPR002403">
    <property type="entry name" value="Cyt_P450_E_grp-IV"/>
</dbReference>
<dbReference type="InParanoid" id="A7S1E8"/>
<dbReference type="GO" id="GO:0004497">
    <property type="term" value="F:monooxygenase activity"/>
    <property type="evidence" value="ECO:0007669"/>
    <property type="project" value="InterPro"/>
</dbReference>
<feature type="non-terminal residue" evidence="5">
    <location>
        <position position="1"/>
    </location>
</feature>
<dbReference type="AlphaFoldDB" id="A7S1E8"/>
<dbReference type="GO" id="GO:0020037">
    <property type="term" value="F:heme binding"/>
    <property type="evidence" value="ECO:0007669"/>
    <property type="project" value="InterPro"/>
</dbReference>
<evidence type="ECO:0000313" key="5">
    <source>
        <dbReference type="EMBL" id="EDO42445.1"/>
    </source>
</evidence>
<sequence>LNRFCRQVLDETLRCAVVAPWGARVQYDHDLQIGEYVVPKGTPIITPFGVVLQDPELYPEPQMFDPDRFSPEAMKELPSHAYEPFGFAGKRKCPGWRFSIAEGLVFLSVFVRRFKIRLVPGQKVEPVYGLVTTPKEELWVAVEKRK</sequence>
<dbReference type="EMBL" id="DS469564">
    <property type="protein sequence ID" value="EDO42445.1"/>
    <property type="molecule type" value="Genomic_DNA"/>
</dbReference>
<dbReference type="GO" id="GO:0005506">
    <property type="term" value="F:iron ion binding"/>
    <property type="evidence" value="ECO:0007669"/>
    <property type="project" value="InterPro"/>
</dbReference>
<proteinExistence type="inferred from homology"/>
<accession>A7S1E8</accession>
<name>A7S1E8_NEMVE</name>
<comment type="similarity">
    <text evidence="1">Belongs to the cytochrome P450 family.</text>
</comment>
<protein>
    <submittedName>
        <fullName evidence="5">Uncharacterized protein</fullName>
    </submittedName>
</protein>
<feature type="binding site" description="axial binding residue" evidence="4">
    <location>
        <position position="93"/>
    </location>
    <ligand>
        <name>heme</name>
        <dbReference type="ChEBI" id="CHEBI:30413"/>
    </ligand>
    <ligandPart>
        <name>Fe</name>
        <dbReference type="ChEBI" id="CHEBI:18248"/>
    </ligandPart>
</feature>
<evidence type="ECO:0000256" key="2">
    <source>
        <dbReference type="ARBA" id="ARBA00022723"/>
    </source>
</evidence>
<dbReference type="STRING" id="45351.A7S1E8"/>
<dbReference type="OMA" id="CATIAPY"/>